<gene>
    <name evidence="3" type="ORF">E6K80_00890</name>
</gene>
<evidence type="ECO:0000313" key="3">
    <source>
        <dbReference type="EMBL" id="TMQ73149.1"/>
    </source>
</evidence>
<dbReference type="SUPFAM" id="SSF51206">
    <property type="entry name" value="cAMP-binding domain-like"/>
    <property type="match status" value="1"/>
</dbReference>
<feature type="domain" description="Cyclic nucleotide-binding" evidence="2">
    <location>
        <begin position="77"/>
        <end position="192"/>
    </location>
</feature>
<dbReference type="InterPro" id="IPR014710">
    <property type="entry name" value="RmlC-like_jellyroll"/>
</dbReference>
<organism evidence="3 4">
    <name type="scientific">Eiseniibacteriota bacterium</name>
    <dbReference type="NCBI Taxonomy" id="2212470"/>
    <lineage>
        <taxon>Bacteria</taxon>
        <taxon>Candidatus Eiseniibacteriota</taxon>
    </lineage>
</organism>
<feature type="compositionally biased region" description="Low complexity" evidence="1">
    <location>
        <begin position="217"/>
        <end position="249"/>
    </location>
</feature>
<name>A0A538UBR2_UNCEI</name>
<evidence type="ECO:0000259" key="2">
    <source>
        <dbReference type="PROSITE" id="PS50042"/>
    </source>
</evidence>
<feature type="compositionally biased region" description="Basic and acidic residues" evidence="1">
    <location>
        <begin position="200"/>
        <end position="216"/>
    </location>
</feature>
<evidence type="ECO:0000313" key="4">
    <source>
        <dbReference type="Proteomes" id="UP000319836"/>
    </source>
</evidence>
<dbReference type="SMART" id="SM00100">
    <property type="entry name" value="cNMP"/>
    <property type="match status" value="1"/>
</dbReference>
<dbReference type="InterPro" id="IPR018490">
    <property type="entry name" value="cNMP-bd_dom_sf"/>
</dbReference>
<sequence length="282" mass="29696">MDSTGLELGRSLAARLRGAGLASRARSRRGKPGRGGPAARDRPSRGRRPHGVRVSALGGARMLTPVERVLILKGADLLRDLGPRHLLRLAEVALEVELAAHDAIYEENDPADALYMVVEGRVRLSSDGRVLSEVGPGEAFGTWALVDGSERGQKAEALEDGLALALHRDQFYDVAAGDLMLLQEVVRALARRLRALVSERPDEARVEGEGIEKPESLTESAPAPETTPPTAGAALAGAALGQPPAEGTEPAPPEPALTNEPVPIPEPIPEPPVPGAEDRTGL</sequence>
<feature type="compositionally biased region" description="Pro residues" evidence="1">
    <location>
        <begin position="262"/>
        <end position="274"/>
    </location>
</feature>
<feature type="region of interest" description="Disordered" evidence="1">
    <location>
        <begin position="17"/>
        <end position="52"/>
    </location>
</feature>
<dbReference type="Proteomes" id="UP000319836">
    <property type="component" value="Unassembled WGS sequence"/>
</dbReference>
<protein>
    <submittedName>
        <fullName evidence="3">Cyclic nucleotide-binding domain-containing protein</fullName>
    </submittedName>
</protein>
<accession>A0A538UBR2</accession>
<dbReference type="EMBL" id="VBPA01000021">
    <property type="protein sequence ID" value="TMQ73149.1"/>
    <property type="molecule type" value="Genomic_DNA"/>
</dbReference>
<dbReference type="CDD" id="cd00038">
    <property type="entry name" value="CAP_ED"/>
    <property type="match status" value="1"/>
</dbReference>
<dbReference type="Pfam" id="PF00027">
    <property type="entry name" value="cNMP_binding"/>
    <property type="match status" value="1"/>
</dbReference>
<reference evidence="3 4" key="1">
    <citation type="journal article" date="2019" name="Nat. Microbiol.">
        <title>Mediterranean grassland soil C-N compound turnover is dependent on rainfall and depth, and is mediated by genomically divergent microorganisms.</title>
        <authorList>
            <person name="Diamond S."/>
            <person name="Andeer P.F."/>
            <person name="Li Z."/>
            <person name="Crits-Christoph A."/>
            <person name="Burstein D."/>
            <person name="Anantharaman K."/>
            <person name="Lane K.R."/>
            <person name="Thomas B.C."/>
            <person name="Pan C."/>
            <person name="Northen T.R."/>
            <person name="Banfield J.F."/>
        </authorList>
    </citation>
    <scope>NUCLEOTIDE SEQUENCE [LARGE SCALE GENOMIC DNA]</scope>
    <source>
        <strain evidence="3">WS_10</strain>
    </source>
</reference>
<dbReference type="Gene3D" id="2.60.120.10">
    <property type="entry name" value="Jelly Rolls"/>
    <property type="match status" value="1"/>
</dbReference>
<dbReference type="InterPro" id="IPR000595">
    <property type="entry name" value="cNMP-bd_dom"/>
</dbReference>
<dbReference type="PROSITE" id="PS50042">
    <property type="entry name" value="CNMP_BINDING_3"/>
    <property type="match status" value="1"/>
</dbReference>
<evidence type="ECO:0000256" key="1">
    <source>
        <dbReference type="SAM" id="MobiDB-lite"/>
    </source>
</evidence>
<feature type="region of interest" description="Disordered" evidence="1">
    <location>
        <begin position="200"/>
        <end position="282"/>
    </location>
</feature>
<dbReference type="AlphaFoldDB" id="A0A538UBR2"/>
<comment type="caution">
    <text evidence="3">The sequence shown here is derived from an EMBL/GenBank/DDBJ whole genome shotgun (WGS) entry which is preliminary data.</text>
</comment>
<proteinExistence type="predicted"/>